<dbReference type="AlphaFoldDB" id="A0A4R6QGT1"/>
<sequence>MNKLSIDINQRIPLNVLEVALNTFLSGNYSNEYVIEQLRLEFDGENRLKKALRIVNKIIIKSPLKDFLLQNKEEILIALKKKEERNLILIALLNSAFPFSFFVLKTFGKYFSVQEEINSEIIKKAISNVYGGNRATENGIYSVVPMFLEANFFKRPSTGIYKFENKLNVSLNISKNIFIQSFLLNNGINDIEEFHYRDPYFNFITF</sequence>
<keyword evidence="3" id="KW-1185">Reference proteome</keyword>
<dbReference type="OrthoDB" id="1435920at2"/>
<accession>A0A4R6QGT1</accession>
<dbReference type="Proteomes" id="UP000295260">
    <property type="component" value="Unassembled WGS sequence"/>
</dbReference>
<keyword evidence="1" id="KW-0812">Transmembrane</keyword>
<proteinExistence type="predicted"/>
<gene>
    <name evidence="2" type="ORF">BC748_0797</name>
</gene>
<name>A0A4R6QGT1_9FLAO</name>
<dbReference type="EMBL" id="SNXR01000011">
    <property type="protein sequence ID" value="TDP61183.1"/>
    <property type="molecule type" value="Genomic_DNA"/>
</dbReference>
<evidence type="ECO:0000256" key="1">
    <source>
        <dbReference type="SAM" id="Phobius"/>
    </source>
</evidence>
<dbReference type="RefSeq" id="WP_133532126.1">
    <property type="nucleotide sequence ID" value="NZ_SNXR01000011.1"/>
</dbReference>
<protein>
    <submittedName>
        <fullName evidence="2">Uncharacterized protein</fullName>
    </submittedName>
</protein>
<organism evidence="2 3">
    <name type="scientific">Flavobacterium dankookense</name>
    <dbReference type="NCBI Taxonomy" id="706186"/>
    <lineage>
        <taxon>Bacteria</taxon>
        <taxon>Pseudomonadati</taxon>
        <taxon>Bacteroidota</taxon>
        <taxon>Flavobacteriia</taxon>
        <taxon>Flavobacteriales</taxon>
        <taxon>Flavobacteriaceae</taxon>
        <taxon>Flavobacterium</taxon>
    </lineage>
</organism>
<keyword evidence="1" id="KW-1133">Transmembrane helix</keyword>
<evidence type="ECO:0000313" key="2">
    <source>
        <dbReference type="EMBL" id="TDP61183.1"/>
    </source>
</evidence>
<keyword evidence="1" id="KW-0472">Membrane</keyword>
<reference evidence="2 3" key="1">
    <citation type="submission" date="2019-03" db="EMBL/GenBank/DDBJ databases">
        <title>Genomic Encyclopedia of Archaeal and Bacterial Type Strains, Phase II (KMG-II): from individual species to whole genera.</title>
        <authorList>
            <person name="Goeker M."/>
        </authorList>
    </citation>
    <scope>NUCLEOTIDE SEQUENCE [LARGE SCALE GENOMIC DNA]</scope>
    <source>
        <strain evidence="2 3">DSM 25687</strain>
    </source>
</reference>
<feature type="transmembrane region" description="Helical" evidence="1">
    <location>
        <begin position="87"/>
        <end position="104"/>
    </location>
</feature>
<comment type="caution">
    <text evidence="2">The sequence shown here is derived from an EMBL/GenBank/DDBJ whole genome shotgun (WGS) entry which is preliminary data.</text>
</comment>
<evidence type="ECO:0000313" key="3">
    <source>
        <dbReference type="Proteomes" id="UP000295260"/>
    </source>
</evidence>